<dbReference type="PANTHER" id="PTHR10426:SF86">
    <property type="entry name" value="PROTEIN STRICTOSIDINE SYNTHASE-LIKE 10-LIKE"/>
    <property type="match status" value="1"/>
</dbReference>
<dbReference type="GO" id="GO:0016787">
    <property type="term" value="F:hydrolase activity"/>
    <property type="evidence" value="ECO:0007669"/>
    <property type="project" value="TreeGrafter"/>
</dbReference>
<evidence type="ECO:0000256" key="1">
    <source>
        <dbReference type="ARBA" id="ARBA00004116"/>
    </source>
</evidence>
<dbReference type="FunFam" id="2.120.10.30:FF:000048">
    <property type="entry name" value="Protein strictosidine synthase-like 10"/>
    <property type="match status" value="1"/>
</dbReference>
<feature type="chain" id="PRO_5035217737" description="Strictosidine synthase conserved region domain-containing protein" evidence="5">
    <location>
        <begin position="26"/>
        <end position="355"/>
    </location>
</feature>
<dbReference type="Proteomes" id="UP000737018">
    <property type="component" value="Unassembled WGS sequence"/>
</dbReference>
<keyword evidence="4" id="KW-0325">Glycoprotein</keyword>
<dbReference type="OrthoDB" id="5307922at2759"/>
<reference evidence="7" key="1">
    <citation type="submission" date="2020-03" db="EMBL/GenBank/DDBJ databases">
        <title>Castanea mollissima Vanexum genome sequencing.</title>
        <authorList>
            <person name="Staton M."/>
        </authorList>
    </citation>
    <scope>NUCLEOTIDE SEQUENCE</scope>
    <source>
        <tissue evidence="7">Leaf</tissue>
    </source>
</reference>
<evidence type="ECO:0000313" key="8">
    <source>
        <dbReference type="Proteomes" id="UP000737018"/>
    </source>
</evidence>
<feature type="domain" description="Strictosidine synthase conserved region" evidence="6">
    <location>
        <begin position="154"/>
        <end position="241"/>
    </location>
</feature>
<keyword evidence="5" id="KW-0732">Signal</keyword>
<evidence type="ECO:0000256" key="5">
    <source>
        <dbReference type="SAM" id="SignalP"/>
    </source>
</evidence>
<proteinExistence type="inferred from homology"/>
<feature type="signal peptide" evidence="5">
    <location>
        <begin position="1"/>
        <end position="25"/>
    </location>
</feature>
<dbReference type="EMBL" id="JRKL02006578">
    <property type="protein sequence ID" value="KAF3948745.1"/>
    <property type="molecule type" value="Genomic_DNA"/>
</dbReference>
<keyword evidence="3" id="KW-0926">Vacuole</keyword>
<dbReference type="AlphaFoldDB" id="A0A8J4VBL2"/>
<evidence type="ECO:0000256" key="2">
    <source>
        <dbReference type="ARBA" id="ARBA00009191"/>
    </source>
</evidence>
<evidence type="ECO:0000313" key="7">
    <source>
        <dbReference type="EMBL" id="KAF3948745.1"/>
    </source>
</evidence>
<gene>
    <name evidence="7" type="ORF">CMV_025290</name>
</gene>
<comment type="similarity">
    <text evidence="2">Belongs to the strictosidine synthase family.</text>
</comment>
<dbReference type="SUPFAM" id="SSF63829">
    <property type="entry name" value="Calcium-dependent phosphotriesterase"/>
    <property type="match status" value="1"/>
</dbReference>
<evidence type="ECO:0000256" key="3">
    <source>
        <dbReference type="ARBA" id="ARBA00022554"/>
    </source>
</evidence>
<organism evidence="7 8">
    <name type="scientific">Castanea mollissima</name>
    <name type="common">Chinese chestnut</name>
    <dbReference type="NCBI Taxonomy" id="60419"/>
    <lineage>
        <taxon>Eukaryota</taxon>
        <taxon>Viridiplantae</taxon>
        <taxon>Streptophyta</taxon>
        <taxon>Embryophyta</taxon>
        <taxon>Tracheophyta</taxon>
        <taxon>Spermatophyta</taxon>
        <taxon>Magnoliopsida</taxon>
        <taxon>eudicotyledons</taxon>
        <taxon>Gunneridae</taxon>
        <taxon>Pentapetalae</taxon>
        <taxon>rosids</taxon>
        <taxon>fabids</taxon>
        <taxon>Fagales</taxon>
        <taxon>Fagaceae</taxon>
        <taxon>Castanea</taxon>
    </lineage>
</organism>
<dbReference type="Gene3D" id="2.120.10.30">
    <property type="entry name" value="TolB, C-terminal domain"/>
    <property type="match status" value="1"/>
</dbReference>
<accession>A0A8J4VBL2</accession>
<name>A0A8J4VBL2_9ROSI</name>
<dbReference type="InterPro" id="IPR011042">
    <property type="entry name" value="6-blade_b-propeller_TolB-like"/>
</dbReference>
<evidence type="ECO:0000259" key="6">
    <source>
        <dbReference type="Pfam" id="PF03088"/>
    </source>
</evidence>
<comment type="caution">
    <text evidence="7">The sequence shown here is derived from an EMBL/GenBank/DDBJ whole genome shotgun (WGS) entry which is preliminary data.</text>
</comment>
<dbReference type="Pfam" id="PF03088">
    <property type="entry name" value="Str_synth"/>
    <property type="match status" value="1"/>
</dbReference>
<evidence type="ECO:0000256" key="4">
    <source>
        <dbReference type="ARBA" id="ARBA00023180"/>
    </source>
</evidence>
<dbReference type="Pfam" id="PF20067">
    <property type="entry name" value="SSL_N"/>
    <property type="match status" value="1"/>
</dbReference>
<comment type="subcellular location">
    <subcellularLocation>
        <location evidence="1">Vacuole</location>
    </subcellularLocation>
</comment>
<dbReference type="PANTHER" id="PTHR10426">
    <property type="entry name" value="STRICTOSIDINE SYNTHASE-RELATED"/>
    <property type="match status" value="1"/>
</dbReference>
<dbReference type="GO" id="GO:0012505">
    <property type="term" value="C:endomembrane system"/>
    <property type="evidence" value="ECO:0007669"/>
    <property type="project" value="TreeGrafter"/>
</dbReference>
<dbReference type="GO" id="GO:0005773">
    <property type="term" value="C:vacuole"/>
    <property type="evidence" value="ECO:0007669"/>
    <property type="project" value="UniProtKB-SubCell"/>
</dbReference>
<sequence length="355" mass="39471">MKPLFAYSVSFFLVIIFIAPTLTLSVTIDHHLENYNQMELPSAVGPESIAFDCDGKGPYVGVSDGRILKWHGTHLGWKEFAIVSANRDRELCDGSTKLENEPKCGRPLGLKFNPATCDLYIADAYFGLLMVEPHGGVAKQLATSAEGVPFRFTNALDIDTKTGVVYFTDSSIVFQRRVWLLVILSGDKTGRLMKYDPRTKEVSVLLNGLAFPNGVALSKDNSYLVLAESGKFRILRFWLRGSKNKSYSSEVFAQLRRSPDNIKRTRKGEFWVGLNSGREIINNLGRHIINLQNENLSLRLIKDPVATKFDKDGKVVDVLDGNGGNAFDSVSEVEEFNGKLWIGSSVKPYLGIVKL</sequence>
<dbReference type="InterPro" id="IPR018119">
    <property type="entry name" value="Strictosidine_synth_cons-reg"/>
</dbReference>
<protein>
    <recommendedName>
        <fullName evidence="6">Strictosidine synthase conserved region domain-containing protein</fullName>
    </recommendedName>
</protein>
<keyword evidence="8" id="KW-1185">Reference proteome</keyword>